<accession>A0A284S655</accession>
<feature type="region of interest" description="Disordered" evidence="1">
    <location>
        <begin position="209"/>
        <end position="228"/>
    </location>
</feature>
<reference evidence="3" key="1">
    <citation type="journal article" date="2017" name="Nat. Ecol. Evol.">
        <title>Genome expansion and lineage-specific genetic innovations in the forest pathogenic fungi Armillaria.</title>
        <authorList>
            <person name="Sipos G."/>
            <person name="Prasanna A.N."/>
            <person name="Walter M.C."/>
            <person name="O'Connor E."/>
            <person name="Balint B."/>
            <person name="Krizsan K."/>
            <person name="Kiss B."/>
            <person name="Hess J."/>
            <person name="Varga T."/>
            <person name="Slot J."/>
            <person name="Riley R."/>
            <person name="Boka B."/>
            <person name="Rigling D."/>
            <person name="Barry K."/>
            <person name="Lee J."/>
            <person name="Mihaltcheva S."/>
            <person name="LaButti K."/>
            <person name="Lipzen A."/>
            <person name="Waldron R."/>
            <person name="Moloney N.M."/>
            <person name="Sperisen C."/>
            <person name="Kredics L."/>
            <person name="Vagvoelgyi C."/>
            <person name="Patrignani A."/>
            <person name="Fitzpatrick D."/>
            <person name="Nagy I."/>
            <person name="Doyle S."/>
            <person name="Anderson J.B."/>
            <person name="Grigoriev I.V."/>
            <person name="Gueldener U."/>
            <person name="Muensterkoetter M."/>
            <person name="Nagy L.G."/>
        </authorList>
    </citation>
    <scope>NUCLEOTIDE SEQUENCE [LARGE SCALE GENOMIC DNA]</scope>
    <source>
        <strain evidence="3">C18/9</strain>
    </source>
</reference>
<proteinExistence type="predicted"/>
<dbReference type="EMBL" id="FUEG01000035">
    <property type="protein sequence ID" value="SJL16487.1"/>
    <property type="molecule type" value="Genomic_DNA"/>
</dbReference>
<dbReference type="SUPFAM" id="SSF50630">
    <property type="entry name" value="Acid proteases"/>
    <property type="match status" value="1"/>
</dbReference>
<protein>
    <recommendedName>
        <fullName evidence="4">Peptidase A2 domain-containing protein</fullName>
    </recommendedName>
</protein>
<evidence type="ECO:0000313" key="3">
    <source>
        <dbReference type="Proteomes" id="UP000219338"/>
    </source>
</evidence>
<dbReference type="Gene3D" id="2.40.70.10">
    <property type="entry name" value="Acid Proteases"/>
    <property type="match status" value="1"/>
</dbReference>
<evidence type="ECO:0008006" key="4">
    <source>
        <dbReference type="Google" id="ProtNLM"/>
    </source>
</evidence>
<dbReference type="Pfam" id="PF13975">
    <property type="entry name" value="gag-asp_proteas"/>
    <property type="match status" value="1"/>
</dbReference>
<gene>
    <name evidence="2" type="ORF">ARMOST_20013</name>
</gene>
<keyword evidence="3" id="KW-1185">Reference proteome</keyword>
<dbReference type="AlphaFoldDB" id="A0A284S655"/>
<dbReference type="STRING" id="47428.A0A284S655"/>
<organism evidence="2 3">
    <name type="scientific">Armillaria ostoyae</name>
    <name type="common">Armillaria root rot fungus</name>
    <dbReference type="NCBI Taxonomy" id="47428"/>
    <lineage>
        <taxon>Eukaryota</taxon>
        <taxon>Fungi</taxon>
        <taxon>Dikarya</taxon>
        <taxon>Basidiomycota</taxon>
        <taxon>Agaricomycotina</taxon>
        <taxon>Agaricomycetes</taxon>
        <taxon>Agaricomycetidae</taxon>
        <taxon>Agaricales</taxon>
        <taxon>Marasmiineae</taxon>
        <taxon>Physalacriaceae</taxon>
        <taxon>Armillaria</taxon>
    </lineage>
</organism>
<feature type="region of interest" description="Disordered" evidence="1">
    <location>
        <begin position="365"/>
        <end position="393"/>
    </location>
</feature>
<name>A0A284S655_ARMOS</name>
<dbReference type="InterPro" id="IPR021109">
    <property type="entry name" value="Peptidase_aspartic_dom_sf"/>
</dbReference>
<sequence length="632" mass="68872">MDLHTGARLSSAGRSHGLFIGTSSNPTCIQRTNIFSTSRTHSNIPRLRAPAFNVSSTTSTPVSESQNRYAALSVEECNDNDNDTDTTLKGCHDTSPARAQAKAVDSAGHEAESLSTLPLLTLGQTGANHRASSLCGETQLTKASGEKSTFTVTPIDIASLPRITDGTMSKSKDELYEQAAQTLGSTILKVDAEFQLDGETTARLPGQERVAPLSESAMPQQRPSPVGRPGKVMKVMPSQSPDAAGGVGRPRLSDSTTPVVPARPFDVRDDAPVQTNPLHQRIVLAEASQTNLHSPIAPGNVDEERPSKTVGDANALTTKKESAAGLETASAQAVNRGPSVTCIEIPDEDDDTAFQLWLAKERTPAVVKREATSDEPAQTSPKDNEHSSVPPTQPYQWYKPFEVDWTLRTICEARNDNAARAALYVWMHADRTPELTEELLAELHKGGELARECLYELHEPPRYLHRRGSNSCDFSLNVQLTTITGQKVFSTKGLVDSGCTSSAINRAFVQKNQLDTVKTAVPIIVYNADGTRNQAGDITEYVEMRMTIGDHIEQIDFAVTDLGPKDLYLGHDWLKRHNPVINWETGTVIFGRCSCVKNPFPLPDADPDDRWDEELEDGDVILAINMEEEIII</sequence>
<feature type="region of interest" description="Disordered" evidence="1">
    <location>
        <begin position="238"/>
        <end position="272"/>
    </location>
</feature>
<dbReference type="Proteomes" id="UP000219338">
    <property type="component" value="Unassembled WGS sequence"/>
</dbReference>
<dbReference type="CDD" id="cd00303">
    <property type="entry name" value="retropepsin_like"/>
    <property type="match status" value="1"/>
</dbReference>
<evidence type="ECO:0000256" key="1">
    <source>
        <dbReference type="SAM" id="MobiDB-lite"/>
    </source>
</evidence>
<evidence type="ECO:0000313" key="2">
    <source>
        <dbReference type="EMBL" id="SJL16487.1"/>
    </source>
</evidence>
<dbReference type="OrthoDB" id="3267566at2759"/>